<organism evidence="3 4">
    <name type="scientific">Choanephora cucurbitarum</name>
    <dbReference type="NCBI Taxonomy" id="101091"/>
    <lineage>
        <taxon>Eukaryota</taxon>
        <taxon>Fungi</taxon>
        <taxon>Fungi incertae sedis</taxon>
        <taxon>Mucoromycota</taxon>
        <taxon>Mucoromycotina</taxon>
        <taxon>Mucoromycetes</taxon>
        <taxon>Mucorales</taxon>
        <taxon>Mucorineae</taxon>
        <taxon>Choanephoraceae</taxon>
        <taxon>Choanephoroideae</taxon>
        <taxon>Choanephora</taxon>
    </lineage>
</organism>
<reference evidence="3 4" key="1">
    <citation type="submission" date="2016-03" db="EMBL/GenBank/DDBJ databases">
        <title>Choanephora cucurbitarum.</title>
        <authorList>
            <person name="Min B."/>
            <person name="Park H."/>
            <person name="Park J.-H."/>
            <person name="Shin H.-D."/>
            <person name="Choi I.-G."/>
        </authorList>
    </citation>
    <scope>NUCLEOTIDE SEQUENCE [LARGE SCALE GENOMIC DNA]</scope>
    <source>
        <strain evidence="3 4">KUS-F28377</strain>
    </source>
</reference>
<dbReference type="Pfam" id="PF13649">
    <property type="entry name" value="Methyltransf_25"/>
    <property type="match status" value="1"/>
</dbReference>
<feature type="domain" description="Methyltransferase" evidence="2">
    <location>
        <begin position="166"/>
        <end position="264"/>
    </location>
</feature>
<evidence type="ECO:0000259" key="2">
    <source>
        <dbReference type="Pfam" id="PF13649"/>
    </source>
</evidence>
<dbReference type="PANTHER" id="PTHR43591:SF24">
    <property type="entry name" value="2-METHOXY-6-POLYPRENYL-1,4-BENZOQUINOL METHYLASE, MITOCHONDRIAL"/>
    <property type="match status" value="1"/>
</dbReference>
<keyword evidence="3" id="KW-0489">Methyltransferase</keyword>
<keyword evidence="4" id="KW-1185">Reference proteome</keyword>
<proteinExistence type="predicted"/>
<evidence type="ECO:0000256" key="1">
    <source>
        <dbReference type="SAM" id="MobiDB-lite"/>
    </source>
</evidence>
<feature type="compositionally biased region" description="Polar residues" evidence="1">
    <location>
        <begin position="401"/>
        <end position="414"/>
    </location>
</feature>
<gene>
    <name evidence="3" type="primary">menG_7</name>
    <name evidence="3" type="ORF">A0J61_09598</name>
</gene>
<feature type="region of interest" description="Disordered" evidence="1">
    <location>
        <begin position="397"/>
        <end position="429"/>
    </location>
</feature>
<evidence type="ECO:0000313" key="3">
    <source>
        <dbReference type="EMBL" id="OBZ82349.1"/>
    </source>
</evidence>
<feature type="compositionally biased region" description="Basic residues" evidence="1">
    <location>
        <begin position="31"/>
        <end position="47"/>
    </location>
</feature>
<dbReference type="InterPro" id="IPR041698">
    <property type="entry name" value="Methyltransf_25"/>
</dbReference>
<sequence length="429" mass="49287">MGAEQSTDNASLYSEEEEELPHQSLMDKIKQKTMHRRQSRSSTKKKTGLFGKSKSSETNSKPTFCITPRHSLSEKSLQESVPSKSSGETITPPLSIKEKKFDLLLDSAPKGHEYVSSQEVVLDLYLRPSSEQDRRMERDRQQRLHYLLKLIWKGIYSADLKDPSVIVNWCCGVGLWNLEMAALFPNTKIIGVDFKEATFQNSHYSLPNMEFRYAVIRDNITGLESFESNSVDFFIMRDCWLINAPMYKWDNVFREAYRILKPGGFIEVEEHNLEVVSQGESTDILYAYFQRFFDEVQVERDLATKLGSHIENAGFEQVQQRSIVIPVGEWSKTECLKEIGFLARDLTERRIRGLRKWVCEVNGITVNQFDAVANNLMDVEVNQNPSYIDWNSYVGKKPGNAPSQPQRNRSSSHPTFLETVYTGSKKGKF</sequence>
<feature type="region of interest" description="Disordered" evidence="1">
    <location>
        <begin position="1"/>
        <end position="92"/>
    </location>
</feature>
<dbReference type="AlphaFoldDB" id="A0A1C7N153"/>
<accession>A0A1C7N153</accession>
<feature type="compositionally biased region" description="Polar residues" evidence="1">
    <location>
        <begin position="78"/>
        <end position="89"/>
    </location>
</feature>
<dbReference type="SUPFAM" id="SSF53335">
    <property type="entry name" value="S-adenosyl-L-methionine-dependent methyltransferases"/>
    <property type="match status" value="1"/>
</dbReference>
<feature type="compositionally biased region" description="Polar residues" evidence="1">
    <location>
        <begin position="1"/>
        <end position="12"/>
    </location>
</feature>
<dbReference type="STRING" id="101091.A0A1C7N153"/>
<name>A0A1C7N153_9FUNG</name>
<comment type="caution">
    <text evidence="3">The sequence shown here is derived from an EMBL/GenBank/DDBJ whole genome shotgun (WGS) entry which is preliminary data.</text>
</comment>
<dbReference type="InParanoid" id="A0A1C7N153"/>
<dbReference type="PANTHER" id="PTHR43591">
    <property type="entry name" value="METHYLTRANSFERASE"/>
    <property type="match status" value="1"/>
</dbReference>
<keyword evidence="3" id="KW-0808">Transferase</keyword>
<dbReference type="GO" id="GO:0032259">
    <property type="term" value="P:methylation"/>
    <property type="evidence" value="ECO:0007669"/>
    <property type="project" value="UniProtKB-KW"/>
</dbReference>
<dbReference type="InterPro" id="IPR029063">
    <property type="entry name" value="SAM-dependent_MTases_sf"/>
</dbReference>
<dbReference type="Proteomes" id="UP000093000">
    <property type="component" value="Unassembled WGS sequence"/>
</dbReference>
<dbReference type="Gene3D" id="3.40.50.150">
    <property type="entry name" value="Vaccinia Virus protein VP39"/>
    <property type="match status" value="1"/>
</dbReference>
<dbReference type="CDD" id="cd02440">
    <property type="entry name" value="AdoMet_MTases"/>
    <property type="match status" value="1"/>
</dbReference>
<evidence type="ECO:0000313" key="4">
    <source>
        <dbReference type="Proteomes" id="UP000093000"/>
    </source>
</evidence>
<dbReference type="GO" id="GO:0008168">
    <property type="term" value="F:methyltransferase activity"/>
    <property type="evidence" value="ECO:0007669"/>
    <property type="project" value="UniProtKB-KW"/>
</dbReference>
<dbReference type="EMBL" id="LUGH01000887">
    <property type="protein sequence ID" value="OBZ82349.1"/>
    <property type="molecule type" value="Genomic_DNA"/>
</dbReference>
<dbReference type="OrthoDB" id="2013972at2759"/>
<protein>
    <submittedName>
        <fullName evidence="3">Demethylmenaquinone methyltransferase</fullName>
    </submittedName>
</protein>